<name>A0ABW5MYK6_9FLAO</name>
<protein>
    <recommendedName>
        <fullName evidence="3">Lipocalin-like domain-containing protein</fullName>
    </recommendedName>
</protein>
<dbReference type="EMBL" id="JBHULB010000077">
    <property type="protein sequence ID" value="MFD2588295.1"/>
    <property type="molecule type" value="Genomic_DNA"/>
</dbReference>
<evidence type="ECO:0000313" key="1">
    <source>
        <dbReference type="EMBL" id="MFD2588295.1"/>
    </source>
</evidence>
<dbReference type="Proteomes" id="UP001597526">
    <property type="component" value="Unassembled WGS sequence"/>
</dbReference>
<comment type="caution">
    <text evidence="1">The sequence shown here is derived from an EMBL/GenBank/DDBJ whole genome shotgun (WGS) entry which is preliminary data.</text>
</comment>
<dbReference type="PROSITE" id="PS51257">
    <property type="entry name" value="PROKAR_LIPOPROTEIN"/>
    <property type="match status" value="1"/>
</dbReference>
<keyword evidence="2" id="KW-1185">Reference proteome</keyword>
<evidence type="ECO:0000313" key="2">
    <source>
        <dbReference type="Proteomes" id="UP001597526"/>
    </source>
</evidence>
<organism evidence="1 2">
    <name type="scientific">Croceitalea marina</name>
    <dbReference type="NCBI Taxonomy" id="1775166"/>
    <lineage>
        <taxon>Bacteria</taxon>
        <taxon>Pseudomonadati</taxon>
        <taxon>Bacteroidota</taxon>
        <taxon>Flavobacteriia</taxon>
        <taxon>Flavobacteriales</taxon>
        <taxon>Flavobacteriaceae</taxon>
        <taxon>Croceitalea</taxon>
    </lineage>
</organism>
<gene>
    <name evidence="1" type="ORF">ACFSQJ_15250</name>
</gene>
<dbReference type="RefSeq" id="WP_377767825.1">
    <property type="nucleotide sequence ID" value="NZ_JBHULB010000077.1"/>
</dbReference>
<evidence type="ECO:0008006" key="3">
    <source>
        <dbReference type="Google" id="ProtNLM"/>
    </source>
</evidence>
<accession>A0ABW5MYK6</accession>
<sequence length="138" mass="16383">MRYFAFLIFITLITGCTPPIAKEKLNSLNGYWEITEVEFADGQKKTYKVNPSVDYIELKEMKGFKKKVHPKFDGTYDTSNDAELFTLVEKDGVFTFYYKNDLSEWHERLIVLEENQFSITNENDITYTYKRYEPIKIE</sequence>
<reference evidence="2" key="1">
    <citation type="journal article" date="2019" name="Int. J. Syst. Evol. Microbiol.">
        <title>The Global Catalogue of Microorganisms (GCM) 10K type strain sequencing project: providing services to taxonomists for standard genome sequencing and annotation.</title>
        <authorList>
            <consortium name="The Broad Institute Genomics Platform"/>
            <consortium name="The Broad Institute Genome Sequencing Center for Infectious Disease"/>
            <person name="Wu L."/>
            <person name="Ma J."/>
        </authorList>
    </citation>
    <scope>NUCLEOTIDE SEQUENCE [LARGE SCALE GENOMIC DNA]</scope>
    <source>
        <strain evidence="2">KCTC 52368</strain>
    </source>
</reference>
<proteinExistence type="predicted"/>